<dbReference type="RefSeq" id="WP_127763678.1">
    <property type="nucleotide sequence ID" value="NZ_SADE01000001.1"/>
</dbReference>
<accession>A0A437QV44</accession>
<dbReference type="Proteomes" id="UP000287447">
    <property type="component" value="Unassembled WGS sequence"/>
</dbReference>
<comment type="caution">
    <text evidence="10">The sequence shown here is derived from an EMBL/GenBank/DDBJ whole genome shotgun (WGS) entry which is preliminary data.</text>
</comment>
<comment type="similarity">
    <text evidence="2">Belongs to the MotB family.</text>
</comment>
<dbReference type="AlphaFoldDB" id="A0A437QV44"/>
<evidence type="ECO:0000256" key="5">
    <source>
        <dbReference type="ARBA" id="ARBA00022989"/>
    </source>
</evidence>
<reference evidence="11" key="1">
    <citation type="submission" date="2019-01" db="EMBL/GenBank/DDBJ databases">
        <title>Gri0909 isolated from a small marine red alga.</title>
        <authorList>
            <person name="Kim J."/>
            <person name="Jeong S.E."/>
            <person name="Jeon C.O."/>
        </authorList>
    </citation>
    <scope>NUCLEOTIDE SEQUENCE [LARGE SCALE GENOMIC DNA]</scope>
    <source>
        <strain evidence="11">Gri0909</strain>
    </source>
</reference>
<dbReference type="Pfam" id="PF13677">
    <property type="entry name" value="MotB_plug"/>
    <property type="match status" value="1"/>
</dbReference>
<feature type="transmembrane region" description="Helical" evidence="8">
    <location>
        <begin position="20"/>
        <end position="39"/>
    </location>
</feature>
<protein>
    <recommendedName>
        <fullName evidence="9">OmpA-like domain-containing protein</fullName>
    </recommendedName>
</protein>
<organism evidence="10 11">
    <name type="scientific">Hwanghaeella grinnelliae</name>
    <dbReference type="NCBI Taxonomy" id="2500179"/>
    <lineage>
        <taxon>Bacteria</taxon>
        <taxon>Pseudomonadati</taxon>
        <taxon>Pseudomonadota</taxon>
        <taxon>Alphaproteobacteria</taxon>
        <taxon>Rhodospirillales</taxon>
        <taxon>Rhodospirillaceae</taxon>
        <taxon>Hwanghaeella</taxon>
    </lineage>
</organism>
<feature type="domain" description="OmpA-like" evidence="9">
    <location>
        <begin position="100"/>
        <end position="227"/>
    </location>
</feature>
<dbReference type="InterPro" id="IPR006665">
    <property type="entry name" value="OmpA-like"/>
</dbReference>
<dbReference type="InterPro" id="IPR050330">
    <property type="entry name" value="Bact_OuterMem_StrucFunc"/>
</dbReference>
<evidence type="ECO:0000313" key="10">
    <source>
        <dbReference type="EMBL" id="RVU38306.1"/>
    </source>
</evidence>
<name>A0A437QV44_9PROT</name>
<keyword evidence="3" id="KW-1003">Cell membrane</keyword>
<dbReference type="Gene3D" id="3.30.1330.60">
    <property type="entry name" value="OmpA-like domain"/>
    <property type="match status" value="1"/>
</dbReference>
<proteinExistence type="inferred from homology"/>
<evidence type="ECO:0000313" key="11">
    <source>
        <dbReference type="Proteomes" id="UP000287447"/>
    </source>
</evidence>
<dbReference type="InterPro" id="IPR036737">
    <property type="entry name" value="OmpA-like_sf"/>
</dbReference>
<gene>
    <name evidence="10" type="ORF">EOI86_03165</name>
</gene>
<comment type="subcellular location">
    <subcellularLocation>
        <location evidence="1">Cell membrane</location>
        <topology evidence="1">Single-pass membrane protein</topology>
    </subcellularLocation>
</comment>
<evidence type="ECO:0000256" key="6">
    <source>
        <dbReference type="ARBA" id="ARBA00023136"/>
    </source>
</evidence>
<keyword evidence="4 8" id="KW-0812">Transmembrane</keyword>
<dbReference type="InterPro" id="IPR025713">
    <property type="entry name" value="MotB-like_N_dom"/>
</dbReference>
<evidence type="ECO:0000256" key="2">
    <source>
        <dbReference type="ARBA" id="ARBA00008914"/>
    </source>
</evidence>
<evidence type="ECO:0000256" key="7">
    <source>
        <dbReference type="PROSITE-ProRule" id="PRU00473"/>
    </source>
</evidence>
<evidence type="ECO:0000256" key="8">
    <source>
        <dbReference type="SAM" id="Phobius"/>
    </source>
</evidence>
<dbReference type="Pfam" id="PF00691">
    <property type="entry name" value="OmpA"/>
    <property type="match status" value="1"/>
</dbReference>
<dbReference type="PROSITE" id="PS51123">
    <property type="entry name" value="OMPA_2"/>
    <property type="match status" value="1"/>
</dbReference>
<dbReference type="GO" id="GO:0005886">
    <property type="term" value="C:plasma membrane"/>
    <property type="evidence" value="ECO:0007669"/>
    <property type="project" value="UniProtKB-SubCell"/>
</dbReference>
<evidence type="ECO:0000256" key="1">
    <source>
        <dbReference type="ARBA" id="ARBA00004162"/>
    </source>
</evidence>
<keyword evidence="5 8" id="KW-1133">Transmembrane helix</keyword>
<evidence type="ECO:0000259" key="9">
    <source>
        <dbReference type="PROSITE" id="PS51123"/>
    </source>
</evidence>
<dbReference type="EMBL" id="SADE01000001">
    <property type="protein sequence ID" value="RVU38306.1"/>
    <property type="molecule type" value="Genomic_DNA"/>
</dbReference>
<dbReference type="CDD" id="cd07185">
    <property type="entry name" value="OmpA_C-like"/>
    <property type="match status" value="1"/>
</dbReference>
<keyword evidence="6 7" id="KW-0472">Membrane</keyword>
<keyword evidence="11" id="KW-1185">Reference proteome</keyword>
<sequence>MPHRRRRSDAVQENEDDWLVTYADAITLLMAFFVMLISFSKIDLVRFEEVQAGIKGTVGKQEQEEAKEVLPIYKMHSKVQAIVDTTSELPPGDVQVGFDDEGIVIDFVVASFFKPQSVEMTDQAKLILRQIRYELQDPPYNLYFVDVEGHTDDVPISTPEFPSNWELSALQAASVVRYLIEEGMDPERMQAAGYADTRPKLKATNVAGEAIPENRRQNRRIAIRLHP</sequence>
<evidence type="ECO:0000256" key="3">
    <source>
        <dbReference type="ARBA" id="ARBA00022475"/>
    </source>
</evidence>
<dbReference type="PANTHER" id="PTHR30329">
    <property type="entry name" value="STATOR ELEMENT OF FLAGELLAR MOTOR COMPLEX"/>
    <property type="match status" value="1"/>
</dbReference>
<dbReference type="PANTHER" id="PTHR30329:SF21">
    <property type="entry name" value="LIPOPROTEIN YIAD-RELATED"/>
    <property type="match status" value="1"/>
</dbReference>
<evidence type="ECO:0000256" key="4">
    <source>
        <dbReference type="ARBA" id="ARBA00022692"/>
    </source>
</evidence>
<dbReference type="SUPFAM" id="SSF103088">
    <property type="entry name" value="OmpA-like"/>
    <property type="match status" value="1"/>
</dbReference>
<dbReference type="OrthoDB" id="345640at2"/>